<protein>
    <submittedName>
        <fullName evidence="1">Uncharacterized protein</fullName>
    </submittedName>
</protein>
<dbReference type="InParanoid" id="Q027C0"/>
<name>Q027C0_SOLUE</name>
<organism evidence="1">
    <name type="scientific">Solibacter usitatus (strain Ellin6076)</name>
    <dbReference type="NCBI Taxonomy" id="234267"/>
    <lineage>
        <taxon>Bacteria</taxon>
        <taxon>Pseudomonadati</taxon>
        <taxon>Acidobacteriota</taxon>
        <taxon>Terriglobia</taxon>
        <taxon>Bryobacterales</taxon>
        <taxon>Solibacteraceae</taxon>
        <taxon>Candidatus Solibacter</taxon>
    </lineage>
</organism>
<proteinExistence type="predicted"/>
<evidence type="ECO:0000313" key="1">
    <source>
        <dbReference type="EMBL" id="ABJ82893.1"/>
    </source>
</evidence>
<gene>
    <name evidence="1" type="ordered locus">Acid_1903</name>
</gene>
<dbReference type="STRING" id="234267.Acid_1903"/>
<dbReference type="OrthoDB" id="129565at2"/>
<dbReference type="AlphaFoldDB" id="Q027C0"/>
<dbReference type="HOGENOM" id="CLU_2304168_0_0_0"/>
<dbReference type="EMBL" id="CP000473">
    <property type="protein sequence ID" value="ABJ82893.1"/>
    <property type="molecule type" value="Genomic_DNA"/>
</dbReference>
<reference evidence="1" key="1">
    <citation type="submission" date="2006-10" db="EMBL/GenBank/DDBJ databases">
        <title>Complete sequence of Solibacter usitatus Ellin6076.</title>
        <authorList>
            <consortium name="US DOE Joint Genome Institute"/>
            <person name="Copeland A."/>
            <person name="Lucas S."/>
            <person name="Lapidus A."/>
            <person name="Barry K."/>
            <person name="Detter J.C."/>
            <person name="Glavina del Rio T."/>
            <person name="Hammon N."/>
            <person name="Israni S."/>
            <person name="Dalin E."/>
            <person name="Tice H."/>
            <person name="Pitluck S."/>
            <person name="Thompson L.S."/>
            <person name="Brettin T."/>
            <person name="Bruce D."/>
            <person name="Han C."/>
            <person name="Tapia R."/>
            <person name="Gilna P."/>
            <person name="Schmutz J."/>
            <person name="Larimer F."/>
            <person name="Land M."/>
            <person name="Hauser L."/>
            <person name="Kyrpides N."/>
            <person name="Mikhailova N."/>
            <person name="Janssen P.H."/>
            <person name="Kuske C.R."/>
            <person name="Richardson P."/>
        </authorList>
    </citation>
    <scope>NUCLEOTIDE SEQUENCE</scope>
    <source>
        <strain evidence="1">Ellin6076</strain>
    </source>
</reference>
<accession>Q027C0</accession>
<sequence>MLYDSTKLLIRGMLRDMETSTAVQWDSQVELGRECLYEMHQMTRPQYKGWRGDAKGQTKGVPEFVKATRAIPFVKSMVSAIRRKDQAGAVISGRAALAEM</sequence>
<dbReference type="KEGG" id="sus:Acid_1903"/>